<dbReference type="Proteomes" id="UP000707206">
    <property type="component" value="Unassembled WGS sequence"/>
</dbReference>
<dbReference type="InterPro" id="IPR050491">
    <property type="entry name" value="AmpC-like"/>
</dbReference>
<organism evidence="4 5">
    <name type="scientific">Pelagihabitans pacificus</name>
    <dbReference type="NCBI Taxonomy" id="2696054"/>
    <lineage>
        <taxon>Bacteria</taxon>
        <taxon>Pseudomonadati</taxon>
        <taxon>Bacteroidota</taxon>
        <taxon>Flavobacteriia</taxon>
        <taxon>Flavobacteriales</taxon>
        <taxon>Flavobacteriaceae</taxon>
        <taxon>Pelagihabitans</taxon>
    </lineage>
</organism>
<accession>A0A967E7Q3</accession>
<proteinExistence type="predicted"/>
<evidence type="ECO:0000256" key="1">
    <source>
        <dbReference type="ARBA" id="ARBA00004370"/>
    </source>
</evidence>
<evidence type="ECO:0000256" key="2">
    <source>
        <dbReference type="ARBA" id="ARBA00023136"/>
    </source>
</evidence>
<comment type="caution">
    <text evidence="4">The sequence shown here is derived from an EMBL/GenBank/DDBJ whole genome shotgun (WGS) entry which is preliminary data.</text>
</comment>
<dbReference type="RefSeq" id="WP_152575366.1">
    <property type="nucleotide sequence ID" value="NZ_VIKU02000005.1"/>
</dbReference>
<dbReference type="PROSITE" id="PS51257">
    <property type="entry name" value="PROKAR_LIPOPROTEIN"/>
    <property type="match status" value="1"/>
</dbReference>
<reference evidence="4" key="1">
    <citation type="submission" date="2019-07" db="EMBL/GenBank/DDBJ databases">
        <authorList>
            <person name="De-Chao Zhang Q."/>
        </authorList>
    </citation>
    <scope>NUCLEOTIDE SEQUENCE</scope>
    <source>
        <strain evidence="4">TP-CH-4</strain>
    </source>
</reference>
<protein>
    <submittedName>
        <fullName evidence="4">Beta-lactamase family protein</fullName>
    </submittedName>
</protein>
<comment type="subcellular location">
    <subcellularLocation>
        <location evidence="1">Membrane</location>
    </subcellularLocation>
</comment>
<dbReference type="PANTHER" id="PTHR46825">
    <property type="entry name" value="D-ALANYL-D-ALANINE-CARBOXYPEPTIDASE/ENDOPEPTIDASE AMPH"/>
    <property type="match status" value="1"/>
</dbReference>
<evidence type="ECO:0000313" key="4">
    <source>
        <dbReference type="EMBL" id="NHF60870.1"/>
    </source>
</evidence>
<reference evidence="4" key="2">
    <citation type="submission" date="2020-03" db="EMBL/GenBank/DDBJ databases">
        <title>Flavobacteriaceae bacterium strain TP-CH-4, a member of the family Flavobacteriaceae isolated from a deep-sea seamount.</title>
        <authorList>
            <person name="Zhang D.-C."/>
        </authorList>
    </citation>
    <scope>NUCLEOTIDE SEQUENCE</scope>
    <source>
        <strain evidence="4">TP-CH-4</strain>
    </source>
</reference>
<dbReference type="InterPro" id="IPR012338">
    <property type="entry name" value="Beta-lactam/transpept-like"/>
</dbReference>
<dbReference type="InterPro" id="IPR001466">
    <property type="entry name" value="Beta-lactam-related"/>
</dbReference>
<gene>
    <name evidence="4" type="ORF">FK220_016065</name>
</gene>
<dbReference type="GO" id="GO:0016020">
    <property type="term" value="C:membrane"/>
    <property type="evidence" value="ECO:0007669"/>
    <property type="project" value="UniProtKB-SubCell"/>
</dbReference>
<dbReference type="PANTHER" id="PTHR46825:SF11">
    <property type="entry name" value="PENICILLIN-BINDING PROTEIN 4"/>
    <property type="match status" value="1"/>
</dbReference>
<evidence type="ECO:0000259" key="3">
    <source>
        <dbReference type="Pfam" id="PF00144"/>
    </source>
</evidence>
<keyword evidence="5" id="KW-1185">Reference proteome</keyword>
<sequence>MRKPILLLLSVLSFAACNQKTKSSKESKTEAEVLKASLTTKLNDLLAPGYIKGFGVAIVNQDTTLYSKGFGYANTSEDVPYTANTLQNIASVSKTLIGVALLKAQEMGKLDINDPINDYLPFKVVNPAYPEEPITIKQLATHTGTIYDGDLYSEKSYIIESEGLYEKAKALQISEEFNSPEADMEMGDFLRNFLSKDGSWYLKTNYLENKPGERYEYSNVGATLAAYVLELATGQKYSDFSSQYILKPLGMAATGWTFSDIDPSEHTKLYSLSGEEIPFYHLVTYPDGGLITSVNDFSKYLRELILGFTGKGSLLSAESYRLLFSELLDENHFEERDVDNPYDDEYNSGVFLGHTPEGYIGHTGGDPGVSTFMFFDPDTKIGKLLFINTDLDPEGAKQFFSIWKQLEQYETQLEAAIRR</sequence>
<dbReference type="EMBL" id="VIKU02000005">
    <property type="protein sequence ID" value="NHF60870.1"/>
    <property type="molecule type" value="Genomic_DNA"/>
</dbReference>
<keyword evidence="2" id="KW-0472">Membrane</keyword>
<dbReference type="Gene3D" id="3.40.710.10">
    <property type="entry name" value="DD-peptidase/beta-lactamase superfamily"/>
    <property type="match status" value="1"/>
</dbReference>
<dbReference type="SUPFAM" id="SSF56601">
    <property type="entry name" value="beta-lactamase/transpeptidase-like"/>
    <property type="match status" value="1"/>
</dbReference>
<name>A0A967E7Q3_9FLAO</name>
<feature type="domain" description="Beta-lactamase-related" evidence="3">
    <location>
        <begin position="50"/>
        <end position="398"/>
    </location>
</feature>
<evidence type="ECO:0000313" key="5">
    <source>
        <dbReference type="Proteomes" id="UP000707206"/>
    </source>
</evidence>
<dbReference type="AlphaFoldDB" id="A0A967E7Q3"/>
<dbReference type="Pfam" id="PF00144">
    <property type="entry name" value="Beta-lactamase"/>
    <property type="match status" value="1"/>
</dbReference>